<reference evidence="1 2" key="1">
    <citation type="journal article" date="2019" name="Commun. Biol.">
        <title>The bagworm genome reveals a unique fibroin gene that provides high tensile strength.</title>
        <authorList>
            <person name="Kono N."/>
            <person name="Nakamura H."/>
            <person name="Ohtoshi R."/>
            <person name="Tomita M."/>
            <person name="Numata K."/>
            <person name="Arakawa K."/>
        </authorList>
    </citation>
    <scope>NUCLEOTIDE SEQUENCE [LARGE SCALE GENOMIC DNA]</scope>
</reference>
<proteinExistence type="predicted"/>
<evidence type="ECO:0000313" key="2">
    <source>
        <dbReference type="Proteomes" id="UP000299102"/>
    </source>
</evidence>
<comment type="caution">
    <text evidence="1">The sequence shown here is derived from an EMBL/GenBank/DDBJ whole genome shotgun (WGS) entry which is preliminary data.</text>
</comment>
<dbReference type="EMBL" id="BGZK01001232">
    <property type="protein sequence ID" value="GBP75008.1"/>
    <property type="molecule type" value="Genomic_DNA"/>
</dbReference>
<organism evidence="1 2">
    <name type="scientific">Eumeta variegata</name>
    <name type="common">Bagworm moth</name>
    <name type="synonym">Eumeta japonica</name>
    <dbReference type="NCBI Taxonomy" id="151549"/>
    <lineage>
        <taxon>Eukaryota</taxon>
        <taxon>Metazoa</taxon>
        <taxon>Ecdysozoa</taxon>
        <taxon>Arthropoda</taxon>
        <taxon>Hexapoda</taxon>
        <taxon>Insecta</taxon>
        <taxon>Pterygota</taxon>
        <taxon>Neoptera</taxon>
        <taxon>Endopterygota</taxon>
        <taxon>Lepidoptera</taxon>
        <taxon>Glossata</taxon>
        <taxon>Ditrysia</taxon>
        <taxon>Tineoidea</taxon>
        <taxon>Psychidae</taxon>
        <taxon>Oiketicinae</taxon>
        <taxon>Eumeta</taxon>
    </lineage>
</organism>
<keyword evidence="2" id="KW-1185">Reference proteome</keyword>
<dbReference type="Proteomes" id="UP000299102">
    <property type="component" value="Unassembled WGS sequence"/>
</dbReference>
<protein>
    <submittedName>
        <fullName evidence="1">Uncharacterized protein</fullName>
    </submittedName>
</protein>
<sequence>MELKRTKSENERAERAGLGLRWAARAVGCGTDEALQLVRASDKGFSFSVKMFVKCRVSALKVNRISSARCFGEQRRGRGRARPRAYVTSATARVRTLASP</sequence>
<name>A0A4C1YG12_EUMVA</name>
<evidence type="ECO:0000313" key="1">
    <source>
        <dbReference type="EMBL" id="GBP75008.1"/>
    </source>
</evidence>
<gene>
    <name evidence="1" type="ORF">EVAR_82426_1</name>
</gene>
<dbReference type="AlphaFoldDB" id="A0A4C1YG12"/>
<accession>A0A4C1YG12</accession>